<sequence length="382" mass="40626">MLPLSYALRNLFRDKSRLLQTVGGSALVVLLVMAATALNGGMKQVLSASGSPRNAILLGAGSEESIQRSEVSELLGGIAEAGIRGVSETLGKPAVSTEIHYMSFIEIPNGARGQGLFRGVTPRALLVHPEVRILKGTFPRAGEVMLGRLAWRKLGLPEAELQPGKTVRIENTELKISGLFAAPGTVMESEIWAVIGDLRMISQRDTVSCVVLRMEEPKDFSEVDLFSQQRLDLELSALRESDYYAALGAFFKPLRVMTWITAGLVAAGAVFGGFNTLYAAFASRIRELATLQAIGFGRAAVFFSLMQESLIACLAGTMVASIIALVLLDGATIPFSIGAFTITISPQVAVAGLLTGILLGILGSVPPAIRCLKPSLPKALRS</sequence>
<dbReference type="InterPro" id="IPR003838">
    <property type="entry name" value="ABC3_permease_C"/>
</dbReference>
<dbReference type="Pfam" id="PF12704">
    <property type="entry name" value="MacB_PCD"/>
    <property type="match status" value="1"/>
</dbReference>
<dbReference type="Proteomes" id="UP001597375">
    <property type="component" value="Unassembled WGS sequence"/>
</dbReference>
<organism evidence="9 10">
    <name type="scientific">Luteolibacter algae</name>
    <dbReference type="NCBI Taxonomy" id="454151"/>
    <lineage>
        <taxon>Bacteria</taxon>
        <taxon>Pseudomonadati</taxon>
        <taxon>Verrucomicrobiota</taxon>
        <taxon>Verrucomicrobiia</taxon>
        <taxon>Verrucomicrobiales</taxon>
        <taxon>Verrucomicrobiaceae</taxon>
        <taxon>Luteolibacter</taxon>
    </lineage>
</organism>
<dbReference type="RefSeq" id="WP_386819539.1">
    <property type="nucleotide sequence ID" value="NZ_JBHUIT010000007.1"/>
</dbReference>
<keyword evidence="4 6" id="KW-1133">Transmembrane helix</keyword>
<evidence type="ECO:0000259" key="8">
    <source>
        <dbReference type="Pfam" id="PF12704"/>
    </source>
</evidence>
<evidence type="ECO:0000313" key="10">
    <source>
        <dbReference type="Proteomes" id="UP001597375"/>
    </source>
</evidence>
<dbReference type="PANTHER" id="PTHR43738:SF3">
    <property type="entry name" value="ABC TRANSPORTER PERMEASE"/>
    <property type="match status" value="1"/>
</dbReference>
<gene>
    <name evidence="9" type="ORF">ACFSSA_06755</name>
</gene>
<comment type="caution">
    <text evidence="9">The sequence shown here is derived from an EMBL/GenBank/DDBJ whole genome shotgun (WGS) entry which is preliminary data.</text>
</comment>
<protein>
    <submittedName>
        <fullName evidence="9">ABC transporter permease</fullName>
    </submittedName>
</protein>
<evidence type="ECO:0000256" key="2">
    <source>
        <dbReference type="ARBA" id="ARBA00022475"/>
    </source>
</evidence>
<keyword evidence="5 6" id="KW-0472">Membrane</keyword>
<dbReference type="PANTHER" id="PTHR43738">
    <property type="entry name" value="ABC TRANSPORTER, MEMBRANE PROTEIN"/>
    <property type="match status" value="1"/>
</dbReference>
<evidence type="ECO:0000256" key="5">
    <source>
        <dbReference type="ARBA" id="ARBA00023136"/>
    </source>
</evidence>
<evidence type="ECO:0000313" key="9">
    <source>
        <dbReference type="EMBL" id="MFD2256367.1"/>
    </source>
</evidence>
<proteinExistence type="predicted"/>
<feature type="transmembrane region" description="Helical" evidence="6">
    <location>
        <begin position="302"/>
        <end position="328"/>
    </location>
</feature>
<dbReference type="InterPro" id="IPR025857">
    <property type="entry name" value="MacB_PCD"/>
</dbReference>
<dbReference type="InterPro" id="IPR051125">
    <property type="entry name" value="ABC-4/HrtB_transporter"/>
</dbReference>
<accession>A0ABW5D5L0</accession>
<feature type="transmembrane region" description="Helical" evidence="6">
    <location>
        <begin position="259"/>
        <end position="281"/>
    </location>
</feature>
<evidence type="ECO:0000256" key="6">
    <source>
        <dbReference type="SAM" id="Phobius"/>
    </source>
</evidence>
<feature type="domain" description="ABC3 transporter permease C-terminal" evidence="7">
    <location>
        <begin position="260"/>
        <end position="374"/>
    </location>
</feature>
<evidence type="ECO:0000256" key="3">
    <source>
        <dbReference type="ARBA" id="ARBA00022692"/>
    </source>
</evidence>
<keyword evidence="10" id="KW-1185">Reference proteome</keyword>
<comment type="subcellular location">
    <subcellularLocation>
        <location evidence="1">Cell membrane</location>
        <topology evidence="1">Multi-pass membrane protein</topology>
    </subcellularLocation>
</comment>
<keyword evidence="3 6" id="KW-0812">Transmembrane</keyword>
<evidence type="ECO:0000256" key="1">
    <source>
        <dbReference type="ARBA" id="ARBA00004651"/>
    </source>
</evidence>
<dbReference type="Pfam" id="PF02687">
    <property type="entry name" value="FtsX"/>
    <property type="match status" value="1"/>
</dbReference>
<keyword evidence="2" id="KW-1003">Cell membrane</keyword>
<feature type="domain" description="MacB-like periplasmic core" evidence="8">
    <location>
        <begin position="21"/>
        <end position="222"/>
    </location>
</feature>
<reference evidence="10" key="1">
    <citation type="journal article" date="2019" name="Int. J. Syst. Evol. Microbiol.">
        <title>The Global Catalogue of Microorganisms (GCM) 10K type strain sequencing project: providing services to taxonomists for standard genome sequencing and annotation.</title>
        <authorList>
            <consortium name="The Broad Institute Genomics Platform"/>
            <consortium name="The Broad Institute Genome Sequencing Center for Infectious Disease"/>
            <person name="Wu L."/>
            <person name="Ma J."/>
        </authorList>
    </citation>
    <scope>NUCLEOTIDE SEQUENCE [LARGE SCALE GENOMIC DNA]</scope>
    <source>
        <strain evidence="10">CGMCC 4.7106</strain>
    </source>
</reference>
<name>A0ABW5D5L0_9BACT</name>
<evidence type="ECO:0000259" key="7">
    <source>
        <dbReference type="Pfam" id="PF02687"/>
    </source>
</evidence>
<dbReference type="EMBL" id="JBHUIT010000007">
    <property type="protein sequence ID" value="MFD2256367.1"/>
    <property type="molecule type" value="Genomic_DNA"/>
</dbReference>
<feature type="transmembrane region" description="Helical" evidence="6">
    <location>
        <begin position="348"/>
        <end position="372"/>
    </location>
</feature>
<evidence type="ECO:0000256" key="4">
    <source>
        <dbReference type="ARBA" id="ARBA00022989"/>
    </source>
</evidence>